<evidence type="ECO:0000313" key="2">
    <source>
        <dbReference type="EMBL" id="AFV90806.1"/>
    </source>
</evidence>
<dbReference type="Proteomes" id="UP000000214">
    <property type="component" value="Chromosome"/>
</dbReference>
<name>K7RWK8_ACIA4</name>
<dbReference type="PATRIC" id="fig|1171373.8.peg.2993"/>
<dbReference type="SUPFAM" id="SSF52980">
    <property type="entry name" value="Restriction endonuclease-like"/>
    <property type="match status" value="1"/>
</dbReference>
<sequence>MREPSEIPFAKVTRLSSAFNGSSAICTAVRRGDLIRAFPRVVIRSDVVDDPDAWMVAAHQWRPSAIITGGAALRALHGLPIGFPIVVADHLDRASTERVRFLRTRFPPELLIDEGAGAFTVDEVSVLVCAALGDFAPVCHALREGWVTLDTLHEAAALLPPRSWLGMAAPELLRDLRDTPWSVAELLVQRHLRKARITGWVANPTLIIAGKEYEPDLLFRRRRLIVEVVGLEFHSGKEAVRRDISRAADLLAAGYRIVSVTADMVKFEPERVLGLIASQLGWYELRGST</sequence>
<proteinExistence type="predicted"/>
<dbReference type="HOGENOM" id="CLU_052626_7_1_11"/>
<feature type="domain" description="DUF559" evidence="1">
    <location>
        <begin position="174"/>
        <end position="279"/>
    </location>
</feature>
<evidence type="ECO:0000313" key="3">
    <source>
        <dbReference type="Proteomes" id="UP000000214"/>
    </source>
</evidence>
<dbReference type="AlphaFoldDB" id="K7RWK8"/>
<dbReference type="STRING" id="1171373.PACID_30420"/>
<accession>K7RWK8</accession>
<reference evidence="2 3" key="1">
    <citation type="journal article" date="2012" name="BMC Genomics">
        <title>The genome sequence of Propionibacterium acidipropionici provides insights into its biotechnological and industrial potential.</title>
        <authorList>
            <person name="Parizzi L.P."/>
            <person name="Grassi M.C."/>
            <person name="Llerena L.A."/>
            <person name="Carazzolle M.F."/>
            <person name="Queiroz V.L."/>
            <person name="Lunardi I."/>
            <person name="Zeidler A.F."/>
            <person name="Teixeira P.J."/>
            <person name="Mieczkowski P."/>
            <person name="Rincones J."/>
            <person name="Pereira G.A."/>
        </authorList>
    </citation>
    <scope>NUCLEOTIDE SEQUENCE [LARGE SCALE GENOMIC DNA]</scope>
    <source>
        <strain evidence="3">ATCC 4875 / DSM 20272 / JCM 6432 / NBRC 12425 / NCIMB 8070</strain>
    </source>
</reference>
<dbReference type="Pfam" id="PF04480">
    <property type="entry name" value="DUF559"/>
    <property type="match status" value="1"/>
</dbReference>
<dbReference type="Gene3D" id="3.40.960.10">
    <property type="entry name" value="VSR Endonuclease"/>
    <property type="match status" value="1"/>
</dbReference>
<dbReference type="InterPro" id="IPR011335">
    <property type="entry name" value="Restrct_endonuc-II-like"/>
</dbReference>
<protein>
    <recommendedName>
        <fullName evidence="1">DUF559 domain-containing protein</fullName>
    </recommendedName>
</protein>
<dbReference type="InterPro" id="IPR007569">
    <property type="entry name" value="DUF559"/>
</dbReference>
<gene>
    <name evidence="2" type="ordered locus">PACID_30420</name>
</gene>
<dbReference type="EMBL" id="CP003493">
    <property type="protein sequence ID" value="AFV90806.1"/>
    <property type="molecule type" value="Genomic_DNA"/>
</dbReference>
<dbReference type="KEGG" id="pbo:PACID_30420"/>
<evidence type="ECO:0000259" key="1">
    <source>
        <dbReference type="Pfam" id="PF04480"/>
    </source>
</evidence>
<organism evidence="2 3">
    <name type="scientific">Acidipropionibacterium acidipropionici (strain ATCC 4875 / DSM 20272 / JCM 6432 / NBRC 12425 / NCIMB 8070 / 4)</name>
    <name type="common">Propionibacterium acidipropionici</name>
    <dbReference type="NCBI Taxonomy" id="1171373"/>
    <lineage>
        <taxon>Bacteria</taxon>
        <taxon>Bacillati</taxon>
        <taxon>Actinomycetota</taxon>
        <taxon>Actinomycetes</taxon>
        <taxon>Propionibacteriales</taxon>
        <taxon>Propionibacteriaceae</taxon>
        <taxon>Acidipropionibacterium</taxon>
    </lineage>
</organism>
<dbReference type="eggNOG" id="COG2852">
    <property type="taxonomic scope" value="Bacteria"/>
</dbReference>